<dbReference type="STRING" id="888268.A0A1E5UNW4"/>
<dbReference type="PANTHER" id="PTHR34591">
    <property type="entry name" value="OS03G0653100 PROTEIN-RELATED"/>
    <property type="match status" value="1"/>
</dbReference>
<evidence type="ECO:0000313" key="2">
    <source>
        <dbReference type="EMBL" id="OEL14536.1"/>
    </source>
</evidence>
<comment type="caution">
    <text evidence="2">The sequence shown here is derived from an EMBL/GenBank/DDBJ whole genome shotgun (WGS) entry which is preliminary data.</text>
</comment>
<protein>
    <submittedName>
        <fullName evidence="2">Uncharacterized protein</fullName>
    </submittedName>
</protein>
<name>A0A1E5UNW4_9POAL</name>
<evidence type="ECO:0000256" key="1">
    <source>
        <dbReference type="SAM" id="MobiDB-lite"/>
    </source>
</evidence>
<dbReference type="Proteomes" id="UP000095767">
    <property type="component" value="Unassembled WGS sequence"/>
</dbReference>
<dbReference type="PANTHER" id="PTHR34591:SF43">
    <property type="entry name" value="F-BOX DOMAIN-CONTAINING PROTEIN"/>
    <property type="match status" value="1"/>
</dbReference>
<proteinExistence type="predicted"/>
<dbReference type="OrthoDB" id="690186at2759"/>
<accession>A0A1E5UNW4</accession>
<dbReference type="EMBL" id="LWDX02069699">
    <property type="protein sequence ID" value="OEL14536.1"/>
    <property type="molecule type" value="Genomic_DNA"/>
</dbReference>
<feature type="region of interest" description="Disordered" evidence="1">
    <location>
        <begin position="35"/>
        <end position="59"/>
    </location>
</feature>
<evidence type="ECO:0000313" key="3">
    <source>
        <dbReference type="Proteomes" id="UP000095767"/>
    </source>
</evidence>
<keyword evidence="3" id="KW-1185">Reference proteome</keyword>
<reference evidence="2 3" key="1">
    <citation type="submission" date="2016-09" db="EMBL/GenBank/DDBJ databases">
        <title>The draft genome of Dichanthelium oligosanthes: A C3 panicoid grass species.</title>
        <authorList>
            <person name="Studer A.J."/>
            <person name="Schnable J.C."/>
            <person name="Brutnell T.P."/>
        </authorList>
    </citation>
    <scope>NUCLEOTIDE SEQUENCE [LARGE SCALE GENOMIC DNA]</scope>
    <source>
        <strain evidence="3">cv. Kellogg 1175</strain>
        <tissue evidence="2">Leaf</tissue>
    </source>
</reference>
<dbReference type="AlphaFoldDB" id="A0A1E5UNW4"/>
<gene>
    <name evidence="2" type="ORF">BAE44_0024446</name>
</gene>
<sequence>MPPLPAVDGTMWECRMFLVFNPTVSRHYEVLVSPLDPKKQRQRQRRPAQDAQPAMDKEWPPSRWEWHVFSSRSGRWREKVFVREGEAVGIVADMLMDSVSYVSEAPWRHAFLL</sequence>
<organism evidence="2 3">
    <name type="scientific">Dichanthelium oligosanthes</name>
    <dbReference type="NCBI Taxonomy" id="888268"/>
    <lineage>
        <taxon>Eukaryota</taxon>
        <taxon>Viridiplantae</taxon>
        <taxon>Streptophyta</taxon>
        <taxon>Embryophyta</taxon>
        <taxon>Tracheophyta</taxon>
        <taxon>Spermatophyta</taxon>
        <taxon>Magnoliopsida</taxon>
        <taxon>Liliopsida</taxon>
        <taxon>Poales</taxon>
        <taxon>Poaceae</taxon>
        <taxon>PACMAD clade</taxon>
        <taxon>Panicoideae</taxon>
        <taxon>Panicodae</taxon>
        <taxon>Paniceae</taxon>
        <taxon>Dichantheliinae</taxon>
        <taxon>Dichanthelium</taxon>
    </lineage>
</organism>